<dbReference type="SUPFAM" id="SSF47384">
    <property type="entry name" value="Homodimeric domain of signal transducing histidine kinase"/>
    <property type="match status" value="1"/>
</dbReference>
<dbReference type="InterPro" id="IPR004358">
    <property type="entry name" value="Sig_transdc_His_kin-like_C"/>
</dbReference>
<dbReference type="CDD" id="cd16922">
    <property type="entry name" value="HATPase_EvgS-ArcB-TorS-like"/>
    <property type="match status" value="1"/>
</dbReference>
<accession>W7YFI8</accession>
<dbReference type="AlphaFoldDB" id="W7YFI8"/>
<dbReference type="InterPro" id="IPR036890">
    <property type="entry name" value="HATPase_C_sf"/>
</dbReference>
<evidence type="ECO:0000256" key="3">
    <source>
        <dbReference type="ARBA" id="ARBA00022553"/>
    </source>
</evidence>
<evidence type="ECO:0000313" key="10">
    <source>
        <dbReference type="Proteomes" id="UP000019402"/>
    </source>
</evidence>
<dbReference type="PRINTS" id="PR00344">
    <property type="entry name" value="BCTRLSENSOR"/>
</dbReference>
<dbReference type="GO" id="GO:0000155">
    <property type="term" value="F:phosphorelay sensor kinase activity"/>
    <property type="evidence" value="ECO:0007669"/>
    <property type="project" value="InterPro"/>
</dbReference>
<gene>
    <name evidence="9" type="ORF">JCM21142_41876</name>
</gene>
<dbReference type="PROSITE" id="PS50109">
    <property type="entry name" value="HIS_KIN"/>
    <property type="match status" value="1"/>
</dbReference>
<keyword evidence="7" id="KW-1133">Transmembrane helix</keyword>
<dbReference type="InterPro" id="IPR036097">
    <property type="entry name" value="HisK_dim/P_sf"/>
</dbReference>
<dbReference type="Gene3D" id="1.10.287.130">
    <property type="match status" value="1"/>
</dbReference>
<dbReference type="PANTHER" id="PTHR43711">
    <property type="entry name" value="TWO-COMPONENT HISTIDINE KINASE"/>
    <property type="match status" value="1"/>
</dbReference>
<reference evidence="9 10" key="1">
    <citation type="journal article" date="2014" name="Genome Announc.">
        <title>Draft Genome Sequence of Cytophaga fermentans JCM 21142T, a Facultative Anaerobe Isolated from Marine Mud.</title>
        <authorList>
            <person name="Starns D."/>
            <person name="Oshima K."/>
            <person name="Suda W."/>
            <person name="Iino T."/>
            <person name="Yuki M."/>
            <person name="Inoue J."/>
            <person name="Kitamura K."/>
            <person name="Iida T."/>
            <person name="Darby A."/>
            <person name="Hattori M."/>
            <person name="Ohkuma M."/>
        </authorList>
    </citation>
    <scope>NUCLEOTIDE SEQUENCE [LARGE SCALE GENOMIC DNA]</scope>
    <source>
        <strain evidence="9 10">JCM 21142</strain>
    </source>
</reference>
<dbReference type="Pfam" id="PF00512">
    <property type="entry name" value="HisKA"/>
    <property type="match status" value="1"/>
</dbReference>
<dbReference type="EMBL" id="BAMD01000019">
    <property type="protein sequence ID" value="GAF03211.1"/>
    <property type="molecule type" value="Genomic_DNA"/>
</dbReference>
<organism evidence="9 10">
    <name type="scientific">Saccharicrinis fermentans DSM 9555 = JCM 21142</name>
    <dbReference type="NCBI Taxonomy" id="869213"/>
    <lineage>
        <taxon>Bacteria</taxon>
        <taxon>Pseudomonadati</taxon>
        <taxon>Bacteroidota</taxon>
        <taxon>Bacteroidia</taxon>
        <taxon>Marinilabiliales</taxon>
        <taxon>Marinilabiliaceae</taxon>
        <taxon>Saccharicrinis</taxon>
    </lineage>
</organism>
<evidence type="ECO:0000256" key="5">
    <source>
        <dbReference type="ARBA" id="ARBA00022777"/>
    </source>
</evidence>
<dbReference type="SUPFAM" id="SSF55874">
    <property type="entry name" value="ATPase domain of HSP90 chaperone/DNA topoisomerase II/histidine kinase"/>
    <property type="match status" value="1"/>
</dbReference>
<dbReference type="Pfam" id="PF02518">
    <property type="entry name" value="HATPase_c"/>
    <property type="match status" value="1"/>
</dbReference>
<dbReference type="Gene3D" id="3.30.565.10">
    <property type="entry name" value="Histidine kinase-like ATPase, C-terminal domain"/>
    <property type="match status" value="1"/>
</dbReference>
<dbReference type="InterPro" id="IPR003661">
    <property type="entry name" value="HisK_dim/P_dom"/>
</dbReference>
<sequence length="387" mass="44014">MILGIKRMSKLLCAKFLSIAMLFVYVSSYYTVYPSIGNTMLIVSIIPVLLTYWAFNLYYAIGVQLLLIAHRFVAIHILEVDYGVMMSLSTILGTCLNFVLLFTVDYLYTLNKKLKAVERKLIQQNTELIIIKNKAEESDRLKSTFIANISHEIRTPLNAIIGFSHLLVEPNIKQEEKQDFFNNIKYSGDRLMQQIDSYIEMSNLMVSQTPLLESVFSLGEVMEDLYASAMASIKVKDKACIDLFIQGELEKDEDKVMADRNKLTQILNVLIDNAIKFTNDGYVKICYKIINETELMFSVEDTGIGISPQYKEIIFDCFRQGDEGCYSRKYEGSGLGLAISKASVELLGGKIWFTSTPGKGSTFFFTIPYKPVLHKKKILDMKFLTTN</sequence>
<dbReference type="EC" id="2.7.13.3" evidence="2"/>
<dbReference type="eggNOG" id="COG2205">
    <property type="taxonomic scope" value="Bacteria"/>
</dbReference>
<evidence type="ECO:0000256" key="4">
    <source>
        <dbReference type="ARBA" id="ARBA00022679"/>
    </source>
</evidence>
<dbReference type="InterPro" id="IPR005467">
    <property type="entry name" value="His_kinase_dom"/>
</dbReference>
<proteinExistence type="predicted"/>
<dbReference type="PANTHER" id="PTHR43711:SF31">
    <property type="entry name" value="HISTIDINE KINASE"/>
    <property type="match status" value="1"/>
</dbReference>
<keyword evidence="4" id="KW-0808">Transferase</keyword>
<feature type="transmembrane region" description="Helical" evidence="7">
    <location>
        <begin position="84"/>
        <end position="108"/>
    </location>
</feature>
<evidence type="ECO:0000256" key="2">
    <source>
        <dbReference type="ARBA" id="ARBA00012438"/>
    </source>
</evidence>
<evidence type="ECO:0000313" key="9">
    <source>
        <dbReference type="EMBL" id="GAF03211.1"/>
    </source>
</evidence>
<keyword evidence="7" id="KW-0812">Transmembrane</keyword>
<feature type="domain" description="Histidine kinase" evidence="8">
    <location>
        <begin position="148"/>
        <end position="371"/>
    </location>
</feature>
<dbReference type="InterPro" id="IPR003594">
    <property type="entry name" value="HATPase_dom"/>
</dbReference>
<keyword evidence="10" id="KW-1185">Reference proteome</keyword>
<name>W7YFI8_9BACT</name>
<feature type="transmembrane region" description="Helical" evidence="7">
    <location>
        <begin position="12"/>
        <end position="30"/>
    </location>
</feature>
<comment type="catalytic activity">
    <reaction evidence="1">
        <text>ATP + protein L-histidine = ADP + protein N-phospho-L-histidine.</text>
        <dbReference type="EC" id="2.7.13.3"/>
    </reaction>
</comment>
<dbReference type="InterPro" id="IPR050736">
    <property type="entry name" value="Sensor_HK_Regulatory"/>
</dbReference>
<evidence type="ECO:0000256" key="7">
    <source>
        <dbReference type="SAM" id="Phobius"/>
    </source>
</evidence>
<dbReference type="Proteomes" id="UP000019402">
    <property type="component" value="Unassembled WGS sequence"/>
</dbReference>
<keyword evidence="7" id="KW-0472">Membrane</keyword>
<evidence type="ECO:0000256" key="6">
    <source>
        <dbReference type="ARBA" id="ARBA00023012"/>
    </source>
</evidence>
<dbReference type="SMART" id="SM00388">
    <property type="entry name" value="HisKA"/>
    <property type="match status" value="1"/>
</dbReference>
<comment type="caution">
    <text evidence="9">The sequence shown here is derived from an EMBL/GenBank/DDBJ whole genome shotgun (WGS) entry which is preliminary data.</text>
</comment>
<dbReference type="STRING" id="869213.GCA_000517085_01409"/>
<evidence type="ECO:0000259" key="8">
    <source>
        <dbReference type="PROSITE" id="PS50109"/>
    </source>
</evidence>
<dbReference type="SMART" id="SM00387">
    <property type="entry name" value="HATPase_c"/>
    <property type="match status" value="1"/>
</dbReference>
<keyword evidence="3" id="KW-0597">Phosphoprotein</keyword>
<keyword evidence="6" id="KW-0902">Two-component regulatory system</keyword>
<evidence type="ECO:0000256" key="1">
    <source>
        <dbReference type="ARBA" id="ARBA00000085"/>
    </source>
</evidence>
<protein>
    <recommendedName>
        <fullName evidence="2">histidine kinase</fullName>
        <ecNumber evidence="2">2.7.13.3</ecNumber>
    </recommendedName>
</protein>
<keyword evidence="5 9" id="KW-0418">Kinase</keyword>
<dbReference type="CDD" id="cd00082">
    <property type="entry name" value="HisKA"/>
    <property type="match status" value="1"/>
</dbReference>
<feature type="transmembrane region" description="Helical" evidence="7">
    <location>
        <begin position="36"/>
        <end position="53"/>
    </location>
</feature>